<dbReference type="AlphaFoldDB" id="A0A396Z0Z3"/>
<reference evidence="2" key="1">
    <citation type="submission" date="2018-05" db="EMBL/GenBank/DDBJ databases">
        <title>Leptospira yasudae sp. nov. and Leptospira stimsonii sp. nov., two pathogenic species of the genus Leptospira isolated from environmental sources.</title>
        <authorList>
            <person name="Casanovas-Massana A."/>
            <person name="Hamond C."/>
            <person name="Santos L.A."/>
            <person name="Hacker K.P."/>
            <person name="Balassiano I."/>
            <person name="Medeiros M.A."/>
            <person name="Reis M.G."/>
            <person name="Ko A.I."/>
            <person name="Wunder E.A."/>
        </authorList>
    </citation>
    <scope>NUCLEOTIDE SEQUENCE [LARGE SCALE GENOMIC DNA]</scope>
    <source>
        <strain evidence="2">Yale</strain>
    </source>
</reference>
<name>A0A396Z0Z3_9LEPT</name>
<evidence type="ECO:0000313" key="2">
    <source>
        <dbReference type="Proteomes" id="UP000265798"/>
    </source>
</evidence>
<accession>A0A396Z0Z3</accession>
<gene>
    <name evidence="1" type="ORF">DLM75_17595</name>
</gene>
<comment type="caution">
    <text evidence="1">The sequence shown here is derived from an EMBL/GenBank/DDBJ whole genome shotgun (WGS) entry which is preliminary data.</text>
</comment>
<protein>
    <submittedName>
        <fullName evidence="1">Uncharacterized protein</fullName>
    </submittedName>
</protein>
<proteinExistence type="predicted"/>
<dbReference type="EMBL" id="QHCT01000005">
    <property type="protein sequence ID" value="RHX87314.1"/>
    <property type="molecule type" value="Genomic_DNA"/>
</dbReference>
<dbReference type="Proteomes" id="UP000265798">
    <property type="component" value="Unassembled WGS sequence"/>
</dbReference>
<evidence type="ECO:0000313" key="1">
    <source>
        <dbReference type="EMBL" id="RHX87314.1"/>
    </source>
</evidence>
<dbReference type="NCBIfam" id="NF047445">
    <property type="entry name" value="PeroxupregLepto"/>
    <property type="match status" value="1"/>
</dbReference>
<sequence>MIYNLVRETGLEIADRGKTRIEMMQTASFKFWERPFSFCEKKKFVQRGSGLIAESTRASDLTPQKDRMKRFLGIEQPLRLHEKYILFEQDVKE</sequence>
<organism evidence="1 2">
    <name type="scientific">Leptospira stimsonii</name>
    <dbReference type="NCBI Taxonomy" id="2202203"/>
    <lineage>
        <taxon>Bacteria</taxon>
        <taxon>Pseudomonadati</taxon>
        <taxon>Spirochaetota</taxon>
        <taxon>Spirochaetia</taxon>
        <taxon>Leptospirales</taxon>
        <taxon>Leptospiraceae</taxon>
        <taxon>Leptospira</taxon>
    </lineage>
</organism>
<dbReference type="RefSeq" id="WP_118969810.1">
    <property type="nucleotide sequence ID" value="NZ_QHCT01000005.1"/>
</dbReference>